<dbReference type="EMBL" id="VFJE01000053">
    <property type="protein sequence ID" value="TPD69813.1"/>
    <property type="molecule type" value="Genomic_DNA"/>
</dbReference>
<dbReference type="PANTHER" id="PTHR39181">
    <property type="entry name" value="TYROSINE-PROTEIN PHOSPHATASE YWQE"/>
    <property type="match status" value="1"/>
</dbReference>
<dbReference type="PANTHER" id="PTHR39181:SF1">
    <property type="entry name" value="TYROSINE-PROTEIN PHOSPHATASE YWQE"/>
    <property type="match status" value="1"/>
</dbReference>
<accession>A0A501QAT8</accession>
<keyword evidence="6" id="KW-1185">Reference proteome</keyword>
<evidence type="ECO:0000256" key="3">
    <source>
        <dbReference type="ARBA" id="ARBA00022801"/>
    </source>
</evidence>
<evidence type="ECO:0000313" key="6">
    <source>
        <dbReference type="Proteomes" id="UP000319175"/>
    </source>
</evidence>
<dbReference type="OrthoDB" id="9788539at2"/>
<dbReference type="PIRSF" id="PIRSF016557">
    <property type="entry name" value="Caps_synth_CpsB"/>
    <property type="match status" value="1"/>
</dbReference>
<dbReference type="GO" id="GO:0004725">
    <property type="term" value="F:protein tyrosine phosphatase activity"/>
    <property type="evidence" value="ECO:0007669"/>
    <property type="project" value="UniProtKB-EC"/>
</dbReference>
<keyword evidence="3" id="KW-0378">Hydrolase</keyword>
<evidence type="ECO:0000256" key="2">
    <source>
        <dbReference type="ARBA" id="ARBA00013064"/>
    </source>
</evidence>
<dbReference type="EC" id="3.1.3.48" evidence="2"/>
<protein>
    <recommendedName>
        <fullName evidence="2">protein-tyrosine-phosphatase</fullName>
        <ecNumber evidence="2">3.1.3.48</ecNumber>
    </recommendedName>
</protein>
<dbReference type="InterPro" id="IPR016667">
    <property type="entry name" value="Caps_polysacc_synth_CpsB/CapC"/>
</dbReference>
<reference evidence="5 6" key="1">
    <citation type="submission" date="2019-06" db="EMBL/GenBank/DDBJ databases">
        <title>Flavobacterium sp. MaA-Y11 from geoumgang.</title>
        <authorList>
            <person name="Jeong S."/>
        </authorList>
    </citation>
    <scope>NUCLEOTIDE SEQUENCE [LARGE SCALE GENOMIC DNA]</scope>
    <source>
        <strain evidence="5 6">MaA-Y11</strain>
    </source>
</reference>
<comment type="similarity">
    <text evidence="1">Belongs to the metallo-dependent hydrolases superfamily. CpsB/CapC family.</text>
</comment>
<name>A0A501QAT8_9FLAO</name>
<comment type="catalytic activity">
    <reaction evidence="4">
        <text>O-phospho-L-tyrosyl-[protein] + H2O = L-tyrosyl-[protein] + phosphate</text>
        <dbReference type="Rhea" id="RHEA:10684"/>
        <dbReference type="Rhea" id="RHEA-COMP:10136"/>
        <dbReference type="Rhea" id="RHEA-COMP:20101"/>
        <dbReference type="ChEBI" id="CHEBI:15377"/>
        <dbReference type="ChEBI" id="CHEBI:43474"/>
        <dbReference type="ChEBI" id="CHEBI:46858"/>
        <dbReference type="ChEBI" id="CHEBI:61978"/>
        <dbReference type="EC" id="3.1.3.48"/>
    </reaction>
</comment>
<evidence type="ECO:0000313" key="5">
    <source>
        <dbReference type="EMBL" id="TPD69813.1"/>
    </source>
</evidence>
<dbReference type="SUPFAM" id="SSF89550">
    <property type="entry name" value="PHP domain-like"/>
    <property type="match status" value="1"/>
</dbReference>
<dbReference type="InterPro" id="IPR016195">
    <property type="entry name" value="Pol/histidinol_Pase-like"/>
</dbReference>
<proteinExistence type="inferred from homology"/>
<evidence type="ECO:0000256" key="4">
    <source>
        <dbReference type="ARBA" id="ARBA00051722"/>
    </source>
</evidence>
<dbReference type="RefSeq" id="WP_140000440.1">
    <property type="nucleotide sequence ID" value="NZ_VFJE01000053.1"/>
</dbReference>
<dbReference type="AlphaFoldDB" id="A0A501QAT8"/>
<gene>
    <name evidence="5" type="ORF">FJA49_07860</name>
</gene>
<dbReference type="Proteomes" id="UP000319175">
    <property type="component" value="Unassembled WGS sequence"/>
</dbReference>
<evidence type="ECO:0000256" key="1">
    <source>
        <dbReference type="ARBA" id="ARBA00005750"/>
    </source>
</evidence>
<dbReference type="Pfam" id="PF19567">
    <property type="entry name" value="CpsB_CapC"/>
    <property type="match status" value="1"/>
</dbReference>
<sequence>MLFFSKKKPILRDLIENYTDIHSHLLPGIDDGSKSFETTLSLIQSLQKIGFEQFVTTPHIIKNIWDNSRADIETLHAATSEKLVKENFNLPFKAAAEYMMDDSFSKLMQSEKLLTLKDNYLLVEMSYINPPMQLYDIIFDIRIAGYQPVLAHPERYIFYHSNFDEYKKLKKAGCLFQLNLLSTVGYYGSGVAKVAQKLLDTGMIDFTGSDLHHENHLKSFDKKLAFSDTAALKEAIRRNDFFRI</sequence>
<dbReference type="Gene3D" id="3.20.20.140">
    <property type="entry name" value="Metal-dependent hydrolases"/>
    <property type="match status" value="1"/>
</dbReference>
<dbReference type="GO" id="GO:0030145">
    <property type="term" value="F:manganese ion binding"/>
    <property type="evidence" value="ECO:0007669"/>
    <property type="project" value="InterPro"/>
</dbReference>
<organism evidence="5 6">
    <name type="scientific">Flavobacterium microcysteis</name>
    <dbReference type="NCBI Taxonomy" id="2596891"/>
    <lineage>
        <taxon>Bacteria</taxon>
        <taxon>Pseudomonadati</taxon>
        <taxon>Bacteroidota</taxon>
        <taxon>Flavobacteriia</taxon>
        <taxon>Flavobacteriales</taxon>
        <taxon>Flavobacteriaceae</taxon>
        <taxon>Flavobacterium</taxon>
    </lineage>
</organism>
<comment type="caution">
    <text evidence="5">The sequence shown here is derived from an EMBL/GenBank/DDBJ whole genome shotgun (WGS) entry which is preliminary data.</text>
</comment>